<dbReference type="PANTHER" id="PTHR10357">
    <property type="entry name" value="ALPHA-AMYLASE FAMILY MEMBER"/>
    <property type="match status" value="1"/>
</dbReference>
<feature type="signal peptide" evidence="8">
    <location>
        <begin position="1"/>
        <end position="23"/>
    </location>
</feature>
<dbReference type="CDD" id="cd11339">
    <property type="entry name" value="AmyAc_bac_CMD_like_2"/>
    <property type="match status" value="1"/>
</dbReference>
<evidence type="ECO:0000313" key="10">
    <source>
        <dbReference type="EMBL" id="NNU15963.1"/>
    </source>
</evidence>
<name>A0A7Y3RKW9_9PROT</name>
<evidence type="ECO:0000256" key="4">
    <source>
        <dbReference type="ARBA" id="ARBA00022801"/>
    </source>
</evidence>
<sequence>MTMTTMFGALAGAAVLASSFALAQSDLNRPVEDDVIYFMLPDRFENGDPSNDRGGMEGDRLTHGFDPTHKGFYHGGDLKGLTERLDYLEELGVTAIWLGPIYKNKPVQGGPGFETAGYHGYWITDFLDVDPHLGTRDDLKRFVDAAHGRGMKVILDIITNHTADVIAYRECHDSESPLFIGENCGGYRSEADYPMTTRGGPDGVPINQDFLGMDIRTEENFAALERTDWAYTPYIPAGEEEVKNPAWLNDPAYYHNRGNFDNPGESYVNGDFFGLDDLMTEHPKVVEGMIEIFGSWIEDFGIDGFRIDTARHVKPAFWREFLPAMEAKAKSVGKDEFYILGEVFDPDPAALARHTWDDKFPTVLDFAFQDAVRDVVANGEGTDRLAYLFRADTLYRGGHAGARKLPTFLGNHDMGRFSQFIREANPDAGEEEMIARLKLAHTLLLTARGVPTLYSGSEQGFVSDEGDQGAREDMFPSRTAVYNDNDILGTDATTAEDNFDTDHPLFVFIRDMISLRRNNTALRHGTQVTRYFEEEGGLFAFSRIHPEDGEVIVVINSGEEDRVKNVSVEPQSVEWEALFGNCAVQSTAQATVRVEVPALSSVICKSQ</sequence>
<evidence type="ECO:0000256" key="1">
    <source>
        <dbReference type="ARBA" id="ARBA00001913"/>
    </source>
</evidence>
<evidence type="ECO:0000256" key="6">
    <source>
        <dbReference type="ARBA" id="ARBA00023277"/>
    </source>
</evidence>
<evidence type="ECO:0000256" key="3">
    <source>
        <dbReference type="ARBA" id="ARBA00022723"/>
    </source>
</evidence>
<proteinExistence type="inferred from homology"/>
<gene>
    <name evidence="10" type="ORF">HK107_06460</name>
</gene>
<dbReference type="PIRSF" id="PIRSF001024">
    <property type="entry name" value="Alph-amyl_fung"/>
    <property type="match status" value="1"/>
</dbReference>
<dbReference type="GO" id="GO:0004556">
    <property type="term" value="F:alpha-amylase activity"/>
    <property type="evidence" value="ECO:0007669"/>
    <property type="project" value="InterPro"/>
</dbReference>
<protein>
    <submittedName>
        <fullName evidence="10">Alpha-amylase</fullName>
    </submittedName>
</protein>
<evidence type="ECO:0000256" key="8">
    <source>
        <dbReference type="SAM" id="SignalP"/>
    </source>
</evidence>
<evidence type="ECO:0000256" key="2">
    <source>
        <dbReference type="ARBA" id="ARBA00008061"/>
    </source>
</evidence>
<feature type="domain" description="Glycosyl hydrolase family 13 catalytic" evidence="9">
    <location>
        <begin position="38"/>
        <end position="516"/>
    </location>
</feature>
<dbReference type="Gene3D" id="3.20.20.80">
    <property type="entry name" value="Glycosidases"/>
    <property type="match status" value="2"/>
</dbReference>
<dbReference type="Proteomes" id="UP000536835">
    <property type="component" value="Unassembled WGS sequence"/>
</dbReference>
<dbReference type="GO" id="GO:0005975">
    <property type="term" value="P:carbohydrate metabolic process"/>
    <property type="evidence" value="ECO:0007669"/>
    <property type="project" value="InterPro"/>
</dbReference>
<evidence type="ECO:0000256" key="7">
    <source>
        <dbReference type="ARBA" id="ARBA00023295"/>
    </source>
</evidence>
<comment type="similarity">
    <text evidence="2">Belongs to the glycosyl hydrolase 13 family.</text>
</comment>
<reference evidence="10 11" key="1">
    <citation type="submission" date="2020-05" db="EMBL/GenBank/DDBJ databases">
        <title>Parvularcula mediterraneae sp. nov., isolated from polypropylene straw from shallow seawater of the seashore of Laganas in Zakynthos island, Greece.</title>
        <authorList>
            <person name="Szabo I."/>
            <person name="Al-Omari J."/>
            <person name="Rado J."/>
            <person name="Szerdahelyi G.S."/>
        </authorList>
    </citation>
    <scope>NUCLEOTIDE SEQUENCE [LARGE SCALE GENOMIC DNA]</scope>
    <source>
        <strain evidence="10 11">ZS-1/3</strain>
    </source>
</reference>
<organism evidence="10 11">
    <name type="scientific">Parvularcula mediterranea</name>
    <dbReference type="NCBI Taxonomy" id="2732508"/>
    <lineage>
        <taxon>Bacteria</taxon>
        <taxon>Pseudomonadati</taxon>
        <taxon>Pseudomonadota</taxon>
        <taxon>Alphaproteobacteria</taxon>
        <taxon>Parvularculales</taxon>
        <taxon>Parvularculaceae</taxon>
        <taxon>Parvularcula</taxon>
    </lineage>
</organism>
<feature type="chain" id="PRO_5030905255" evidence="8">
    <location>
        <begin position="24"/>
        <end position="607"/>
    </location>
</feature>
<dbReference type="SUPFAM" id="SSF51011">
    <property type="entry name" value="Glycosyl hydrolase domain"/>
    <property type="match status" value="1"/>
</dbReference>
<comment type="cofactor">
    <cofactor evidence="1">
        <name>Ca(2+)</name>
        <dbReference type="ChEBI" id="CHEBI:29108"/>
    </cofactor>
</comment>
<dbReference type="InterPro" id="IPR013780">
    <property type="entry name" value="Glyco_hydro_b"/>
</dbReference>
<evidence type="ECO:0000259" key="9">
    <source>
        <dbReference type="SMART" id="SM00642"/>
    </source>
</evidence>
<dbReference type="InterPro" id="IPR006047">
    <property type="entry name" value="GH13_cat_dom"/>
</dbReference>
<dbReference type="Pfam" id="PF00128">
    <property type="entry name" value="Alpha-amylase"/>
    <property type="match status" value="1"/>
</dbReference>
<accession>A0A7Y3RKW9</accession>
<evidence type="ECO:0000256" key="5">
    <source>
        <dbReference type="ARBA" id="ARBA00022837"/>
    </source>
</evidence>
<dbReference type="GO" id="GO:0005509">
    <property type="term" value="F:calcium ion binding"/>
    <property type="evidence" value="ECO:0007669"/>
    <property type="project" value="InterPro"/>
</dbReference>
<keyword evidence="7" id="KW-0326">Glycosidase</keyword>
<dbReference type="SMART" id="SM00642">
    <property type="entry name" value="Aamy"/>
    <property type="match status" value="1"/>
</dbReference>
<comment type="caution">
    <text evidence="10">The sequence shown here is derived from an EMBL/GenBank/DDBJ whole genome shotgun (WGS) entry which is preliminary data.</text>
</comment>
<dbReference type="PANTHER" id="PTHR10357:SF209">
    <property type="entry name" value="PERIPLASMIC ALPHA-AMYLASE"/>
    <property type="match status" value="1"/>
</dbReference>
<dbReference type="SUPFAM" id="SSF51445">
    <property type="entry name" value="(Trans)glycosidases"/>
    <property type="match status" value="1"/>
</dbReference>
<evidence type="ECO:0000313" key="11">
    <source>
        <dbReference type="Proteomes" id="UP000536835"/>
    </source>
</evidence>
<keyword evidence="8" id="KW-0732">Signal</keyword>
<keyword evidence="3" id="KW-0479">Metal-binding</keyword>
<dbReference type="Gene3D" id="2.60.40.1180">
    <property type="entry name" value="Golgi alpha-mannosidase II"/>
    <property type="match status" value="1"/>
</dbReference>
<dbReference type="AlphaFoldDB" id="A0A7Y3RKW9"/>
<keyword evidence="6" id="KW-0119">Carbohydrate metabolism</keyword>
<dbReference type="EMBL" id="JABFCX010000002">
    <property type="protein sequence ID" value="NNU15963.1"/>
    <property type="molecule type" value="Genomic_DNA"/>
</dbReference>
<dbReference type="InterPro" id="IPR013777">
    <property type="entry name" value="A-amylase-like"/>
</dbReference>
<keyword evidence="5" id="KW-0106">Calcium</keyword>
<dbReference type="InterPro" id="IPR017853">
    <property type="entry name" value="GH"/>
</dbReference>
<keyword evidence="11" id="KW-1185">Reference proteome</keyword>
<keyword evidence="4" id="KW-0378">Hydrolase</keyword>